<keyword evidence="4" id="KW-1185">Reference proteome</keyword>
<evidence type="ECO:0000256" key="1">
    <source>
        <dbReference type="SAM" id="MobiDB-lite"/>
    </source>
</evidence>
<evidence type="ECO:0000313" key="3">
    <source>
        <dbReference type="EMBL" id="SFF36826.1"/>
    </source>
</evidence>
<feature type="compositionally biased region" description="Polar residues" evidence="1">
    <location>
        <begin position="1"/>
        <end position="23"/>
    </location>
</feature>
<dbReference type="AlphaFoldDB" id="A0A1I2I7G1"/>
<evidence type="ECO:0000256" key="2">
    <source>
        <dbReference type="SAM" id="Phobius"/>
    </source>
</evidence>
<keyword evidence="2" id="KW-0472">Membrane</keyword>
<feature type="transmembrane region" description="Helical" evidence="2">
    <location>
        <begin position="170"/>
        <end position="190"/>
    </location>
</feature>
<keyword evidence="2" id="KW-1133">Transmembrane helix</keyword>
<protein>
    <submittedName>
        <fullName evidence="3">Uncharacterized protein</fullName>
    </submittedName>
</protein>
<evidence type="ECO:0000313" key="4">
    <source>
        <dbReference type="Proteomes" id="UP000198598"/>
    </source>
</evidence>
<keyword evidence="2" id="KW-0812">Transmembrane</keyword>
<dbReference type="RefSeq" id="WP_093835341.1">
    <property type="nucleotide sequence ID" value="NZ_FOLQ01000056.1"/>
</dbReference>
<gene>
    <name evidence="3" type="ORF">SAMN05216167_1563</name>
</gene>
<organism evidence="3 4">
    <name type="scientific">Spirosoma endophyticum</name>
    <dbReference type="NCBI Taxonomy" id="662367"/>
    <lineage>
        <taxon>Bacteria</taxon>
        <taxon>Pseudomonadati</taxon>
        <taxon>Bacteroidota</taxon>
        <taxon>Cytophagia</taxon>
        <taxon>Cytophagales</taxon>
        <taxon>Cytophagaceae</taxon>
        <taxon>Spirosoma</taxon>
    </lineage>
</organism>
<name>A0A1I2I7G1_9BACT</name>
<feature type="region of interest" description="Disordered" evidence="1">
    <location>
        <begin position="1"/>
        <end position="41"/>
    </location>
</feature>
<sequence length="231" mass="25288">MKENKFLNNLNQKGSANPSTAVNGQAVPVNPPAPTSSGPYDPINRLVEELSRQNRATEGLLSRFDAWEKRPRGATPEELQTLISEYRNGIVYTPDSVKLASLLLPELTNGMPSLANLQAATDEGVQAIRAAGLEAAERIEAASTRTVAYIERASRSRADVLAGRIGFSSWQSGGIVFLGFLLLVVGAVLANQQREAALAQARTETQAVREFTNWVKMQPEGKRLYERYYNP</sequence>
<dbReference type="STRING" id="662367.SAMN05216167_1563"/>
<dbReference type="OrthoDB" id="968615at2"/>
<reference evidence="3 4" key="1">
    <citation type="submission" date="2016-10" db="EMBL/GenBank/DDBJ databases">
        <authorList>
            <person name="de Groot N.N."/>
        </authorList>
    </citation>
    <scope>NUCLEOTIDE SEQUENCE [LARGE SCALE GENOMIC DNA]</scope>
    <source>
        <strain evidence="3 4">DSM 26130</strain>
    </source>
</reference>
<accession>A0A1I2I7G1</accession>
<dbReference type="Proteomes" id="UP000198598">
    <property type="component" value="Unassembled WGS sequence"/>
</dbReference>
<dbReference type="EMBL" id="FOLQ01000056">
    <property type="protein sequence ID" value="SFF36826.1"/>
    <property type="molecule type" value="Genomic_DNA"/>
</dbReference>
<proteinExistence type="predicted"/>